<dbReference type="PANTHER" id="PTHR43547:SF2">
    <property type="entry name" value="HYBRID SIGNAL TRANSDUCTION HISTIDINE KINASE C"/>
    <property type="match status" value="1"/>
</dbReference>
<dbReference type="InterPro" id="IPR005467">
    <property type="entry name" value="His_kinase_dom"/>
</dbReference>
<dbReference type="EMBL" id="CP030104">
    <property type="protein sequence ID" value="AWX43728.1"/>
    <property type="molecule type" value="Genomic_DNA"/>
</dbReference>
<dbReference type="KEGG" id="spon:HME9304_00719"/>
<dbReference type="SMART" id="SM00448">
    <property type="entry name" value="REC"/>
    <property type="match status" value="1"/>
</dbReference>
<reference evidence="16 17" key="1">
    <citation type="submission" date="2018-06" db="EMBL/GenBank/DDBJ databases">
        <title>Spongiibacterium sp. HME9304 Genome sequencing and assembly.</title>
        <authorList>
            <person name="Kang H."/>
            <person name="Kim H."/>
            <person name="Joh K."/>
        </authorList>
    </citation>
    <scope>NUCLEOTIDE SEQUENCE [LARGE SCALE GENOMIC DNA]</scope>
    <source>
        <strain evidence="16 17">HME9304</strain>
    </source>
</reference>
<dbReference type="Gene3D" id="1.10.287.130">
    <property type="match status" value="1"/>
</dbReference>
<dbReference type="Gene3D" id="3.40.50.2300">
    <property type="match status" value="1"/>
</dbReference>
<dbReference type="Pfam" id="PF12833">
    <property type="entry name" value="HTH_18"/>
    <property type="match status" value="1"/>
</dbReference>
<evidence type="ECO:0000256" key="12">
    <source>
        <dbReference type="SAM" id="Phobius"/>
    </source>
</evidence>
<dbReference type="Pfam" id="PF07495">
    <property type="entry name" value="Y_Y_Y"/>
    <property type="match status" value="1"/>
</dbReference>
<dbReference type="InterPro" id="IPR011110">
    <property type="entry name" value="Reg_prop"/>
</dbReference>
<dbReference type="InterPro" id="IPR013783">
    <property type="entry name" value="Ig-like_fold"/>
</dbReference>
<evidence type="ECO:0000256" key="10">
    <source>
        <dbReference type="ARBA" id="ARBA00023163"/>
    </source>
</evidence>
<dbReference type="InterPro" id="IPR011006">
    <property type="entry name" value="CheY-like_superfamily"/>
</dbReference>
<dbReference type="Gene3D" id="2.60.40.10">
    <property type="entry name" value="Immunoglobulins"/>
    <property type="match status" value="1"/>
</dbReference>
<dbReference type="GO" id="GO:0043565">
    <property type="term" value="F:sequence-specific DNA binding"/>
    <property type="evidence" value="ECO:0007669"/>
    <property type="project" value="InterPro"/>
</dbReference>
<evidence type="ECO:0000256" key="11">
    <source>
        <dbReference type="PROSITE-ProRule" id="PRU00169"/>
    </source>
</evidence>
<dbReference type="Pfam" id="PF02518">
    <property type="entry name" value="HATPase_c"/>
    <property type="match status" value="1"/>
</dbReference>
<dbReference type="Gene3D" id="3.30.565.10">
    <property type="entry name" value="Histidine kinase-like ATPase, C-terminal domain"/>
    <property type="match status" value="1"/>
</dbReference>
<evidence type="ECO:0000256" key="4">
    <source>
        <dbReference type="ARBA" id="ARBA00022679"/>
    </source>
</evidence>
<dbReference type="PANTHER" id="PTHR43547">
    <property type="entry name" value="TWO-COMPONENT HISTIDINE KINASE"/>
    <property type="match status" value="1"/>
</dbReference>
<evidence type="ECO:0000256" key="9">
    <source>
        <dbReference type="ARBA" id="ARBA00023015"/>
    </source>
</evidence>
<evidence type="ECO:0000256" key="1">
    <source>
        <dbReference type="ARBA" id="ARBA00000085"/>
    </source>
</evidence>
<dbReference type="InterPro" id="IPR018060">
    <property type="entry name" value="HTH_AraC"/>
</dbReference>
<dbReference type="SUPFAM" id="SSF55874">
    <property type="entry name" value="ATPase domain of HSP90 chaperone/DNA topoisomerase II/histidine kinase"/>
    <property type="match status" value="1"/>
</dbReference>
<keyword evidence="5" id="KW-0547">Nucleotide-binding</keyword>
<keyword evidence="4 16" id="KW-0808">Transferase</keyword>
<feature type="domain" description="HTH araC/xylS-type" evidence="13">
    <location>
        <begin position="1271"/>
        <end position="1370"/>
    </location>
</feature>
<keyword evidence="7" id="KW-0067">ATP-binding</keyword>
<dbReference type="InterPro" id="IPR036890">
    <property type="entry name" value="HATPase_C_sf"/>
</dbReference>
<dbReference type="PRINTS" id="PR00344">
    <property type="entry name" value="BCTRLSENSOR"/>
</dbReference>
<evidence type="ECO:0000313" key="17">
    <source>
        <dbReference type="Proteomes" id="UP000248536"/>
    </source>
</evidence>
<proteinExistence type="predicted"/>
<organism evidence="16 17">
    <name type="scientific">Flagellimonas maritima</name>
    <dbReference type="NCBI Taxonomy" id="1383885"/>
    <lineage>
        <taxon>Bacteria</taxon>
        <taxon>Pseudomonadati</taxon>
        <taxon>Bacteroidota</taxon>
        <taxon>Flavobacteriia</taxon>
        <taxon>Flavobacteriales</taxon>
        <taxon>Flavobacteriaceae</taxon>
        <taxon>Flagellimonas</taxon>
    </lineage>
</organism>
<dbReference type="CDD" id="cd00075">
    <property type="entry name" value="HATPase"/>
    <property type="match status" value="1"/>
</dbReference>
<keyword evidence="12" id="KW-1133">Transmembrane helix</keyword>
<dbReference type="CDD" id="cd00082">
    <property type="entry name" value="HisKA"/>
    <property type="match status" value="1"/>
</dbReference>
<keyword evidence="17" id="KW-1185">Reference proteome</keyword>
<dbReference type="InterPro" id="IPR004358">
    <property type="entry name" value="Sig_transdc_His_kin-like_C"/>
</dbReference>
<protein>
    <recommendedName>
        <fullName evidence="2">histidine kinase</fullName>
        <ecNumber evidence="2">2.7.13.3</ecNumber>
    </recommendedName>
</protein>
<dbReference type="SUPFAM" id="SSF46689">
    <property type="entry name" value="Homeodomain-like"/>
    <property type="match status" value="1"/>
</dbReference>
<dbReference type="EC" id="2.7.13.3" evidence="2"/>
<dbReference type="Pfam" id="PF07494">
    <property type="entry name" value="Reg_prop"/>
    <property type="match status" value="2"/>
</dbReference>
<comment type="catalytic activity">
    <reaction evidence="1">
        <text>ATP + protein L-histidine = ADP + protein N-phospho-L-histidine.</text>
        <dbReference type="EC" id="2.7.13.3"/>
    </reaction>
</comment>
<keyword evidence="8" id="KW-0902">Two-component regulatory system</keyword>
<keyword evidence="12" id="KW-0812">Transmembrane</keyword>
<evidence type="ECO:0000256" key="3">
    <source>
        <dbReference type="ARBA" id="ARBA00022553"/>
    </source>
</evidence>
<evidence type="ECO:0000259" key="15">
    <source>
        <dbReference type="PROSITE" id="PS50110"/>
    </source>
</evidence>
<dbReference type="InterPro" id="IPR001789">
    <property type="entry name" value="Sig_transdc_resp-reg_receiver"/>
</dbReference>
<keyword evidence="3 11" id="KW-0597">Phosphoprotein</keyword>
<evidence type="ECO:0000256" key="7">
    <source>
        <dbReference type="ARBA" id="ARBA00022840"/>
    </source>
</evidence>
<evidence type="ECO:0000256" key="8">
    <source>
        <dbReference type="ARBA" id="ARBA00023012"/>
    </source>
</evidence>
<dbReference type="FunFam" id="3.30.565.10:FF:000037">
    <property type="entry name" value="Hybrid sensor histidine kinase/response regulator"/>
    <property type="match status" value="1"/>
</dbReference>
<dbReference type="PROSITE" id="PS50110">
    <property type="entry name" value="RESPONSE_REGULATORY"/>
    <property type="match status" value="1"/>
</dbReference>
<dbReference type="InterPro" id="IPR003661">
    <property type="entry name" value="HisK_dim/P_dom"/>
</dbReference>
<evidence type="ECO:0000259" key="14">
    <source>
        <dbReference type="PROSITE" id="PS50109"/>
    </source>
</evidence>
<dbReference type="Gene3D" id="2.130.10.10">
    <property type="entry name" value="YVTN repeat-like/Quinoprotein amine dehydrogenase"/>
    <property type="match status" value="2"/>
</dbReference>
<dbReference type="Gene3D" id="1.10.10.60">
    <property type="entry name" value="Homeodomain-like"/>
    <property type="match status" value="1"/>
</dbReference>
<feature type="modified residue" description="4-aspartylphosphate" evidence="11">
    <location>
        <position position="1172"/>
    </location>
</feature>
<dbReference type="Proteomes" id="UP000248536">
    <property type="component" value="Chromosome"/>
</dbReference>
<name>A0A2Z4LQQ0_9FLAO</name>
<dbReference type="InterPro" id="IPR009057">
    <property type="entry name" value="Homeodomain-like_sf"/>
</dbReference>
<dbReference type="GO" id="GO:0005524">
    <property type="term" value="F:ATP binding"/>
    <property type="evidence" value="ECO:0007669"/>
    <property type="project" value="UniProtKB-KW"/>
</dbReference>
<keyword evidence="12" id="KW-0472">Membrane</keyword>
<evidence type="ECO:0000256" key="6">
    <source>
        <dbReference type="ARBA" id="ARBA00022777"/>
    </source>
</evidence>
<dbReference type="SUPFAM" id="SSF63829">
    <property type="entry name" value="Calcium-dependent phosphotriesterase"/>
    <property type="match status" value="1"/>
</dbReference>
<dbReference type="SUPFAM" id="SSF52172">
    <property type="entry name" value="CheY-like"/>
    <property type="match status" value="1"/>
</dbReference>
<accession>A0A2Z4LQQ0</accession>
<keyword evidence="6 16" id="KW-0418">Kinase</keyword>
<keyword evidence="9" id="KW-0805">Transcription regulation</keyword>
<evidence type="ECO:0000259" key="13">
    <source>
        <dbReference type="PROSITE" id="PS01124"/>
    </source>
</evidence>
<dbReference type="SUPFAM" id="SSF47384">
    <property type="entry name" value="Homodimeric domain of signal transducing histidine kinase"/>
    <property type="match status" value="1"/>
</dbReference>
<dbReference type="InterPro" id="IPR036097">
    <property type="entry name" value="HisK_dim/P_sf"/>
</dbReference>
<dbReference type="PROSITE" id="PS50109">
    <property type="entry name" value="HIS_KIN"/>
    <property type="match status" value="1"/>
</dbReference>
<feature type="domain" description="Response regulatory" evidence="15">
    <location>
        <begin position="1124"/>
        <end position="1239"/>
    </location>
</feature>
<dbReference type="GO" id="GO:0000155">
    <property type="term" value="F:phosphorelay sensor kinase activity"/>
    <property type="evidence" value="ECO:0007669"/>
    <property type="project" value="InterPro"/>
</dbReference>
<sequence>MCNLTDTILIESTRIKLFSFYRKKLIAIRLFLMVNVTSIGMLTAQQAIGFKHFERTFRQDSQVVFDSLGYAWISGNEGLYKYDGYDYFLTPYSEIMNKESVNTRNLIFKKDNEQGFWLATIDGDLIRMRGIGNYTSFKIDRKIHQRISTIQPEENFVWFGTSNGSIYRYDYSTSKIDSIATIPYNDGKPQDIRTIAFTDPRTLWASTFSGMVFQYQQTGSGASWKKLEGPYYTPMGGLTKLVADNNGRLWIISENTGLYVYNVNDSKFFDYAVTLSKENRTKPLFISIYFDGTSKIWAGTDGDGLYRIDITNNKIDHFTYKSSNRFSLSNNTVLKINEDPNGNIWLLTKDGFIDVLPKVDQGVDYYSGSENGAPKPILSILRTTYGELWLGTDGFGLSRILTDGRILQYSMEKEGNEYFQGKFIQSIEEDNKGNIWMGTYQNGLHLYDRANNKFKRIPIRDQNGRAVSDIRCVYKDSKGRIWATTSLGLHVFSDKQKAITSFAIDGKGLKGTISESILESKDGTLWIGVINGGLFRFKEDSVSFSESTFEHVPISKDGPEQNDGVTVSNLNLDSQENLWFTSRGGALIQLNTRDLSYMDHGKLEILNDINMLSLLLDAEDKVWIGSTSGLHKFDSEKGVLRSYYATNGFQGDIYKRGSSFKSDENKLFFGGNNGANAFYPTNLIDKVHDANLYINGIDILHKPAEELIPEQIDGSYESITSLKLKSNQSSFSFRFSAIDNLLSTNYNYTYKLEGFDEEWIVPKSDLRATYTNVPPGDYVFRVKAGTEINNWDIGPKQLAISISPPWWSTIWAYLIYALVATLLFFGAYRWLQLRNKLHQEELLYNNEKELYALKMNFFAKMSHEIQTPLALILGPIDDMLHNATVNKNRLLMQRLTLIKKNAERLSRISKDLTTVRNKELNQLKLKALKNDIVKDIKNIAMSFDEQARFKKIDFIQELPKHGILMWYDSDKIEHVMYNLLSNAFKFTPSEGTITLKISENAEKEQIKISVIDTGSGIPKKELKDIFTLFYRSDSDKNLSGSGIGLALTKELVSIHHGKIKVNSSKGKGSSFHIYLPTSEDVFSNEEKINDNHSGVLHDHQEDEFNAPESEPSKSEISKENRNHRVLIVEDNVEMQIFLKDLLIKDYEITIAENGKEGFEFSKEQVPDLIISDIMMPVMDGIEMSQLLKRNKKTSHIPLVLLTAKNTTKSKLLGLQSGAVAYINKPFNPQELVFKIQNLLKSKEQIISKVKTDFISSGASELPESKDHTFLKDLVKNLNNNIDDSDFKLEQLSDLMNMSYSVIYRKCQEITGKTLVEYYRSLKMKRAALLIVENGYNISEAAFMVGYKDSKYFSKCFRGEFGTAPQSMKNEGQKMDMNALFKKYGLKSI</sequence>
<dbReference type="SMART" id="SM00342">
    <property type="entry name" value="HTH_ARAC"/>
    <property type="match status" value="1"/>
</dbReference>
<gene>
    <name evidence="16" type="ORF">HME9304_00719</name>
</gene>
<dbReference type="PROSITE" id="PS01124">
    <property type="entry name" value="HTH_ARAC_FAMILY_2"/>
    <property type="match status" value="1"/>
</dbReference>
<evidence type="ECO:0000256" key="2">
    <source>
        <dbReference type="ARBA" id="ARBA00012438"/>
    </source>
</evidence>
<dbReference type="InterPro" id="IPR011123">
    <property type="entry name" value="Y_Y_Y"/>
</dbReference>
<dbReference type="GO" id="GO:0003700">
    <property type="term" value="F:DNA-binding transcription factor activity"/>
    <property type="evidence" value="ECO:0007669"/>
    <property type="project" value="InterPro"/>
</dbReference>
<feature type="domain" description="Histidine kinase" evidence="14">
    <location>
        <begin position="860"/>
        <end position="1079"/>
    </location>
</feature>
<dbReference type="InterPro" id="IPR003594">
    <property type="entry name" value="HATPase_dom"/>
</dbReference>
<feature type="transmembrane region" description="Helical" evidence="12">
    <location>
        <begin position="26"/>
        <end position="48"/>
    </location>
</feature>
<evidence type="ECO:0000313" key="16">
    <source>
        <dbReference type="EMBL" id="AWX43728.1"/>
    </source>
</evidence>
<evidence type="ECO:0000256" key="5">
    <source>
        <dbReference type="ARBA" id="ARBA00022741"/>
    </source>
</evidence>
<feature type="transmembrane region" description="Helical" evidence="12">
    <location>
        <begin position="810"/>
        <end position="831"/>
    </location>
</feature>
<dbReference type="SMART" id="SM00387">
    <property type="entry name" value="HATPase_c"/>
    <property type="match status" value="1"/>
</dbReference>
<dbReference type="SUPFAM" id="SSF101898">
    <property type="entry name" value="NHL repeat"/>
    <property type="match status" value="1"/>
</dbReference>
<dbReference type="Pfam" id="PF00072">
    <property type="entry name" value="Response_reg"/>
    <property type="match status" value="1"/>
</dbReference>
<dbReference type="InterPro" id="IPR015943">
    <property type="entry name" value="WD40/YVTN_repeat-like_dom_sf"/>
</dbReference>
<keyword evidence="10" id="KW-0804">Transcription</keyword>